<dbReference type="InterPro" id="IPR029058">
    <property type="entry name" value="AB_hydrolase_fold"/>
</dbReference>
<dbReference type="GO" id="GO:0008236">
    <property type="term" value="F:serine-type peptidase activity"/>
    <property type="evidence" value="ECO:0007669"/>
    <property type="project" value="InterPro"/>
</dbReference>
<gene>
    <name evidence="2" type="ORF">EV207_103154</name>
</gene>
<dbReference type="InterPro" id="IPR050585">
    <property type="entry name" value="Xaa-Pro_dipeptidyl-ppase/CocE"/>
</dbReference>
<dbReference type="InterPro" id="IPR001375">
    <property type="entry name" value="Peptidase_S9_cat"/>
</dbReference>
<dbReference type="RefSeq" id="WP_132743872.1">
    <property type="nucleotide sequence ID" value="NZ_SLXK01000003.1"/>
</dbReference>
<proteinExistence type="predicted"/>
<dbReference type="PANTHER" id="PTHR43056">
    <property type="entry name" value="PEPTIDASE S9 PROLYL OLIGOPEPTIDASE"/>
    <property type="match status" value="1"/>
</dbReference>
<dbReference type="SUPFAM" id="SSF82171">
    <property type="entry name" value="DPP6 N-terminal domain-like"/>
    <property type="match status" value="1"/>
</dbReference>
<dbReference type="OrthoDB" id="108903at2"/>
<dbReference type="InterPro" id="IPR011042">
    <property type="entry name" value="6-blade_b-propeller_TolB-like"/>
</dbReference>
<keyword evidence="3" id="KW-1185">Reference proteome</keyword>
<comment type="caution">
    <text evidence="2">The sequence shown here is derived from an EMBL/GenBank/DDBJ whole genome shotgun (WGS) entry which is preliminary data.</text>
</comment>
<dbReference type="Gene3D" id="2.120.10.30">
    <property type="entry name" value="TolB, C-terminal domain"/>
    <property type="match status" value="1"/>
</dbReference>
<keyword evidence="2" id="KW-0645">Protease</keyword>
<evidence type="ECO:0000313" key="2">
    <source>
        <dbReference type="EMBL" id="TCP31270.1"/>
    </source>
</evidence>
<accession>A0A4R2P8G3</accession>
<dbReference type="PANTHER" id="PTHR43056:SF5">
    <property type="entry name" value="PEPTIDASE S9 PROLYL OLIGOPEPTIDASE CATALYTIC DOMAIN-CONTAINING PROTEIN"/>
    <property type="match status" value="1"/>
</dbReference>
<dbReference type="GO" id="GO:0006508">
    <property type="term" value="P:proteolysis"/>
    <property type="evidence" value="ECO:0007669"/>
    <property type="project" value="InterPro"/>
</dbReference>
<dbReference type="InterPro" id="IPR011659">
    <property type="entry name" value="WD40"/>
</dbReference>
<dbReference type="EMBL" id="SLXK01000003">
    <property type="protein sequence ID" value="TCP31270.1"/>
    <property type="molecule type" value="Genomic_DNA"/>
</dbReference>
<protein>
    <submittedName>
        <fullName evidence="2">Dipeptidyl aminopeptidase/acylaminoacyl peptidase</fullName>
    </submittedName>
</protein>
<keyword evidence="2" id="KW-0031">Aminopeptidase</keyword>
<evidence type="ECO:0000259" key="1">
    <source>
        <dbReference type="Pfam" id="PF00326"/>
    </source>
</evidence>
<dbReference type="SUPFAM" id="SSF53474">
    <property type="entry name" value="alpha/beta-Hydrolases"/>
    <property type="match status" value="1"/>
</dbReference>
<organism evidence="2 3">
    <name type="scientific">Scopulibacillus darangshiensis</name>
    <dbReference type="NCBI Taxonomy" id="442528"/>
    <lineage>
        <taxon>Bacteria</taxon>
        <taxon>Bacillati</taxon>
        <taxon>Bacillota</taxon>
        <taxon>Bacilli</taxon>
        <taxon>Bacillales</taxon>
        <taxon>Sporolactobacillaceae</taxon>
        <taxon>Scopulibacillus</taxon>
    </lineage>
</organism>
<dbReference type="Pfam" id="PF07676">
    <property type="entry name" value="PD40"/>
    <property type="match status" value="1"/>
</dbReference>
<evidence type="ECO:0000313" key="3">
    <source>
        <dbReference type="Proteomes" id="UP000295416"/>
    </source>
</evidence>
<sequence>MPEIKPYGSWESPISTDLIVSDAVMLSEVQLEGKDIYWLEFRPSEGGRGVIVHQSADGIKSDVTPKPWNVRTRVHEYGGGNFFVNDKTVYFSNLEDQRLYKVSKGQEPVPITPVGQMRYADGIFDKKRNQVICVREDHSSSNGEPRNEIVRIGIDDGEVHVLLSGNDFYGSPRLNSDGSKLTWLTWNHPNMPWDGTECWVAACHDDGTLGNAKRAAGGQEESIIQPKWSPNGKLYFASDRSGWWNLYVYDNEKIRPILSMEAEFGTARSTLGTSSYDFISAKEILCSYTQNGKWSMGRLTIDDGEMSPIDLPYNFIGSIRISGATAAFIAGSPIESNAVVALSLPTMEQTILQRSFTVTISEGYLSVPEMIEYPTENGLTAHAIYYPPKNKDYRAEEGERPPLLVNSHGGPTSAAASTLSLALQYWTSRGFAVLDVNYGGSTGYGRAYRERLNGQWGIVDVEDCINAARYLVDQGKADPDRTAVRGGSAGGYTTLSALTFYDFFKAGASLFGVSDLELLAKDTHKYESRYLDNLIGPYPEKQEIYKQRSPIHLADKLSSPVIFFQGTEDKVVPANQAERMADALREKGVPVALIMFEGEGHGFRKGENIKRSMENELYFYSQIFGFDVDRSIIPIGIDNWRS</sequence>
<dbReference type="Gene3D" id="3.40.50.1820">
    <property type="entry name" value="alpha/beta hydrolase"/>
    <property type="match status" value="1"/>
</dbReference>
<keyword evidence="2" id="KW-0378">Hydrolase</keyword>
<dbReference type="AlphaFoldDB" id="A0A4R2P8G3"/>
<reference evidence="2 3" key="1">
    <citation type="submission" date="2019-03" db="EMBL/GenBank/DDBJ databases">
        <title>Genomic Encyclopedia of Type Strains, Phase IV (KMG-IV): sequencing the most valuable type-strain genomes for metagenomic binning, comparative biology and taxonomic classification.</title>
        <authorList>
            <person name="Goeker M."/>
        </authorList>
    </citation>
    <scope>NUCLEOTIDE SEQUENCE [LARGE SCALE GENOMIC DNA]</scope>
    <source>
        <strain evidence="2 3">DSM 19377</strain>
    </source>
</reference>
<dbReference type="GO" id="GO:0004177">
    <property type="term" value="F:aminopeptidase activity"/>
    <property type="evidence" value="ECO:0007669"/>
    <property type="project" value="UniProtKB-KW"/>
</dbReference>
<dbReference type="Proteomes" id="UP000295416">
    <property type="component" value="Unassembled WGS sequence"/>
</dbReference>
<name>A0A4R2P8G3_9BACL</name>
<dbReference type="Pfam" id="PF00326">
    <property type="entry name" value="Peptidase_S9"/>
    <property type="match status" value="1"/>
</dbReference>
<feature type="domain" description="Peptidase S9 prolyl oligopeptidase catalytic" evidence="1">
    <location>
        <begin position="419"/>
        <end position="625"/>
    </location>
</feature>